<evidence type="ECO:0000313" key="2">
    <source>
        <dbReference type="Proteomes" id="UP000814140"/>
    </source>
</evidence>
<proteinExistence type="predicted"/>
<dbReference type="Proteomes" id="UP000814140">
    <property type="component" value="Unassembled WGS sequence"/>
</dbReference>
<reference evidence="1" key="1">
    <citation type="submission" date="2021-03" db="EMBL/GenBank/DDBJ databases">
        <authorList>
            <consortium name="DOE Joint Genome Institute"/>
            <person name="Ahrendt S."/>
            <person name="Looney B.P."/>
            <person name="Miyauchi S."/>
            <person name="Morin E."/>
            <person name="Drula E."/>
            <person name="Courty P.E."/>
            <person name="Chicoki N."/>
            <person name="Fauchery L."/>
            <person name="Kohler A."/>
            <person name="Kuo A."/>
            <person name="Labutti K."/>
            <person name="Pangilinan J."/>
            <person name="Lipzen A."/>
            <person name="Riley R."/>
            <person name="Andreopoulos W."/>
            <person name="He G."/>
            <person name="Johnson J."/>
            <person name="Barry K.W."/>
            <person name="Grigoriev I.V."/>
            <person name="Nagy L."/>
            <person name="Hibbett D."/>
            <person name="Henrissat B."/>
            <person name="Matheny P.B."/>
            <person name="Labbe J."/>
            <person name="Martin F."/>
        </authorList>
    </citation>
    <scope>NUCLEOTIDE SEQUENCE</scope>
    <source>
        <strain evidence="1">HHB10654</strain>
    </source>
</reference>
<accession>A0ACB8SRU8</accession>
<protein>
    <submittedName>
        <fullName evidence="1">HAD-superfamily hydrolase</fullName>
    </submittedName>
</protein>
<gene>
    <name evidence="1" type="ORF">BV25DRAFT_1829862</name>
</gene>
<comment type="caution">
    <text evidence="1">The sequence shown here is derived from an EMBL/GenBank/DDBJ whole genome shotgun (WGS) entry which is preliminary data.</text>
</comment>
<dbReference type="EMBL" id="MU277233">
    <property type="protein sequence ID" value="KAI0058631.1"/>
    <property type="molecule type" value="Genomic_DNA"/>
</dbReference>
<evidence type="ECO:0000313" key="1">
    <source>
        <dbReference type="EMBL" id="KAI0058631.1"/>
    </source>
</evidence>
<reference evidence="1" key="2">
    <citation type="journal article" date="2022" name="New Phytol.">
        <title>Evolutionary transition to the ectomycorrhizal habit in the genomes of a hyperdiverse lineage of mushroom-forming fungi.</title>
        <authorList>
            <person name="Looney B."/>
            <person name="Miyauchi S."/>
            <person name="Morin E."/>
            <person name="Drula E."/>
            <person name="Courty P.E."/>
            <person name="Kohler A."/>
            <person name="Kuo A."/>
            <person name="LaButti K."/>
            <person name="Pangilinan J."/>
            <person name="Lipzen A."/>
            <person name="Riley R."/>
            <person name="Andreopoulos W."/>
            <person name="He G."/>
            <person name="Johnson J."/>
            <person name="Nolan M."/>
            <person name="Tritt A."/>
            <person name="Barry K.W."/>
            <person name="Grigoriev I.V."/>
            <person name="Nagy L.G."/>
            <person name="Hibbett D."/>
            <person name="Henrissat B."/>
            <person name="Matheny P.B."/>
            <person name="Labbe J."/>
            <person name="Martin F.M."/>
        </authorList>
    </citation>
    <scope>NUCLEOTIDE SEQUENCE</scope>
    <source>
        <strain evidence="1">HHB10654</strain>
    </source>
</reference>
<organism evidence="1 2">
    <name type="scientific">Artomyces pyxidatus</name>
    <dbReference type="NCBI Taxonomy" id="48021"/>
    <lineage>
        <taxon>Eukaryota</taxon>
        <taxon>Fungi</taxon>
        <taxon>Dikarya</taxon>
        <taxon>Basidiomycota</taxon>
        <taxon>Agaricomycotina</taxon>
        <taxon>Agaricomycetes</taxon>
        <taxon>Russulales</taxon>
        <taxon>Auriscalpiaceae</taxon>
        <taxon>Artomyces</taxon>
    </lineage>
</organism>
<keyword evidence="1" id="KW-0378">Hydrolase</keyword>
<keyword evidence="2" id="KW-1185">Reference proteome</keyword>
<name>A0ACB8SRU8_9AGAM</name>
<sequence>MKIPYILLTNGGGIDEDERSRRLTSQLGFNITPSNLLQAHTILKSHSHTYADKSILVLGGKGDVVRKVAEKYGFKKVYTTLDVKAWDPHVWPFHDLTQKELASTKPVDFSREPISAIFVFHDPRNWALDIQVMTDVLLSQGIIGGPYIHSSTETSKGKPPVKVVFCNPDLQWRSEFERPRLGQGAFRVAFQAVFKALSGEEYPYVQYGKPTKATYDFAAEVLRQRMKEMHGGPADHETNFYMIGDNPESDIAGANAAGWASVLVRTGVYDPTNGAPTHTPTHVAEHVEEAVTWAIRRELARLRGHRRPQ</sequence>